<dbReference type="AlphaFoldDB" id="A0A9P8GD50"/>
<reference evidence="6" key="2">
    <citation type="submission" date="2021-08" db="EMBL/GenBank/DDBJ databases">
        <authorList>
            <person name="Gostincar C."/>
            <person name="Sun X."/>
            <person name="Song Z."/>
            <person name="Gunde-Cimerman N."/>
        </authorList>
    </citation>
    <scope>NUCLEOTIDE SEQUENCE</scope>
    <source>
        <strain evidence="6">EXF-8016</strain>
    </source>
</reference>
<dbReference type="InterPro" id="IPR050416">
    <property type="entry name" value="FAD-linked_Oxidoreductase"/>
</dbReference>
<feature type="domain" description="FAD-binding PCMH-type" evidence="5">
    <location>
        <begin position="45"/>
        <end position="216"/>
    </location>
</feature>
<evidence type="ECO:0000256" key="1">
    <source>
        <dbReference type="ARBA" id="ARBA00005466"/>
    </source>
</evidence>
<dbReference type="InterPro" id="IPR016169">
    <property type="entry name" value="FAD-bd_PCMH_sub2"/>
</dbReference>
<dbReference type="EMBL" id="JAHFYH010000043">
    <property type="protein sequence ID" value="KAH0219257.1"/>
    <property type="molecule type" value="Genomic_DNA"/>
</dbReference>
<dbReference type="Gene3D" id="3.30.43.10">
    <property type="entry name" value="Uridine Diphospho-n-acetylenolpyruvylglucosamine Reductase, domain 2"/>
    <property type="match status" value="1"/>
</dbReference>
<dbReference type="InterPro" id="IPR016167">
    <property type="entry name" value="FAD-bd_PCMH_sub1"/>
</dbReference>
<dbReference type="InterPro" id="IPR006094">
    <property type="entry name" value="Oxid_FAD_bind_N"/>
</dbReference>
<evidence type="ECO:0000259" key="5">
    <source>
        <dbReference type="PROSITE" id="PS51387"/>
    </source>
</evidence>
<organism evidence="6 7">
    <name type="scientific">Aureobasidium melanogenum</name>
    <name type="common">Aureobasidium pullulans var. melanogenum</name>
    <dbReference type="NCBI Taxonomy" id="46634"/>
    <lineage>
        <taxon>Eukaryota</taxon>
        <taxon>Fungi</taxon>
        <taxon>Dikarya</taxon>
        <taxon>Ascomycota</taxon>
        <taxon>Pezizomycotina</taxon>
        <taxon>Dothideomycetes</taxon>
        <taxon>Dothideomycetidae</taxon>
        <taxon>Dothideales</taxon>
        <taxon>Saccotheciaceae</taxon>
        <taxon>Aureobasidium</taxon>
    </lineage>
</organism>
<dbReference type="PANTHER" id="PTHR42973:SF53">
    <property type="entry name" value="FAD-BINDING PCMH-TYPE DOMAIN-CONTAINING PROTEIN-RELATED"/>
    <property type="match status" value="1"/>
</dbReference>
<proteinExistence type="inferred from homology"/>
<evidence type="ECO:0000256" key="4">
    <source>
        <dbReference type="ARBA" id="ARBA00023002"/>
    </source>
</evidence>
<feature type="non-terminal residue" evidence="6">
    <location>
        <position position="487"/>
    </location>
</feature>
<comment type="similarity">
    <text evidence="1">Belongs to the oxygen-dependent FAD-linked oxidoreductase family.</text>
</comment>
<dbReference type="GO" id="GO:0016491">
    <property type="term" value="F:oxidoreductase activity"/>
    <property type="evidence" value="ECO:0007669"/>
    <property type="project" value="UniProtKB-KW"/>
</dbReference>
<dbReference type="Pfam" id="PF01565">
    <property type="entry name" value="FAD_binding_4"/>
    <property type="match status" value="1"/>
</dbReference>
<evidence type="ECO:0000256" key="3">
    <source>
        <dbReference type="ARBA" id="ARBA00022827"/>
    </source>
</evidence>
<evidence type="ECO:0000256" key="2">
    <source>
        <dbReference type="ARBA" id="ARBA00022630"/>
    </source>
</evidence>
<protein>
    <recommendedName>
        <fullName evidence="5">FAD-binding PCMH-type domain-containing protein</fullName>
    </recommendedName>
</protein>
<dbReference type="InterPro" id="IPR036318">
    <property type="entry name" value="FAD-bd_PCMH-like_sf"/>
</dbReference>
<dbReference type="Proteomes" id="UP000767238">
    <property type="component" value="Unassembled WGS sequence"/>
</dbReference>
<keyword evidence="3" id="KW-0274">FAD</keyword>
<name>A0A9P8GD50_AURME</name>
<keyword evidence="4" id="KW-0560">Oxidoreductase</keyword>
<sequence>MGAFFSKPKSSGKKAEELARQGLEVLYPADEQYTAREQSFWSNSAKIHPACIVRPRNAVEVSKAIKYLAAKSLHFAVRSGGHTQWAGSNNIHNGVTIDLGQLCWTKVDGDSKTVDIGPGGCWRDVYAELHKHGLVVAGGREGNVGVAGLILGGGNTFYTPRRGFACDNVVEYEVVLADGRIIKASAKQNDDLYFALKGGSNNFGIVTNFKMKAFKTGPLWGGLMFFPKQVTEAAAEALTDFTSNMQHDLDSNILCFFAYTVSPQLKDVGIATLYAQVAGVENPAAYNNFTTLPSLMSTCKMTTVPEMVSAPEYNLPGDYYNTWFTASFKNDSRIVKKAAELHEVMVEEFKAHIADGDFWTQCLFQPLPKLFGQRSAEAGGNVTGVQDQIEDGLLFQASAMVRTAEQEAFAYPKIKAWIEEIKLFAATIEGGNLPWVYLNYADQCQDPLSSYGKENLQKLRAVCRKYDPQQVFQKLCPGGFKVSAVRG</sequence>
<gene>
    <name evidence="6" type="ORF">KCV03_g6092</name>
</gene>
<comment type="caution">
    <text evidence="6">The sequence shown here is derived from an EMBL/GenBank/DDBJ whole genome shotgun (WGS) entry which is preliminary data.</text>
</comment>
<accession>A0A9P8GD50</accession>
<reference evidence="6" key="1">
    <citation type="journal article" date="2021" name="J Fungi (Basel)">
        <title>Virulence traits and population genomics of the black yeast Aureobasidium melanogenum.</title>
        <authorList>
            <person name="Cernosa A."/>
            <person name="Sun X."/>
            <person name="Gostincar C."/>
            <person name="Fang C."/>
            <person name="Gunde-Cimerman N."/>
            <person name="Song Z."/>
        </authorList>
    </citation>
    <scope>NUCLEOTIDE SEQUENCE</scope>
    <source>
        <strain evidence="6">EXF-8016</strain>
    </source>
</reference>
<dbReference type="OrthoDB" id="2151789at2759"/>
<dbReference type="InterPro" id="IPR016166">
    <property type="entry name" value="FAD-bd_PCMH"/>
</dbReference>
<dbReference type="GO" id="GO:0071949">
    <property type="term" value="F:FAD binding"/>
    <property type="evidence" value="ECO:0007669"/>
    <property type="project" value="InterPro"/>
</dbReference>
<dbReference type="PROSITE" id="PS51387">
    <property type="entry name" value="FAD_PCMH"/>
    <property type="match status" value="1"/>
</dbReference>
<evidence type="ECO:0000313" key="7">
    <source>
        <dbReference type="Proteomes" id="UP000767238"/>
    </source>
</evidence>
<dbReference type="Gene3D" id="3.40.462.20">
    <property type="match status" value="1"/>
</dbReference>
<evidence type="ECO:0000313" key="6">
    <source>
        <dbReference type="EMBL" id="KAH0219257.1"/>
    </source>
</evidence>
<dbReference type="SUPFAM" id="SSF56176">
    <property type="entry name" value="FAD-binding/transporter-associated domain-like"/>
    <property type="match status" value="1"/>
</dbReference>
<keyword evidence="2" id="KW-0285">Flavoprotein</keyword>
<dbReference type="PANTHER" id="PTHR42973">
    <property type="entry name" value="BINDING OXIDOREDUCTASE, PUTATIVE (AFU_ORTHOLOGUE AFUA_1G17690)-RELATED"/>
    <property type="match status" value="1"/>
</dbReference>
<dbReference type="Gene3D" id="3.30.465.10">
    <property type="match status" value="1"/>
</dbReference>